<organism evidence="1">
    <name type="scientific">Volvariella volvacea</name>
    <dbReference type="NCBI Taxonomy" id="36659"/>
    <lineage>
        <taxon>Eukaryota</taxon>
        <taxon>Fungi</taxon>
        <taxon>Dikarya</taxon>
        <taxon>Basidiomycota</taxon>
        <taxon>Agaricomycotina</taxon>
        <taxon>Agaricomycetes</taxon>
        <taxon>Agaricomycetidae</taxon>
        <taxon>Agaricales</taxon>
        <taxon>Pluteineae</taxon>
        <taxon>Pluteaceae</taxon>
        <taxon>Volvariella</taxon>
    </lineage>
</organism>
<dbReference type="EMBL" id="MH647060">
    <property type="protein sequence ID" value="AYD91368.1"/>
    <property type="molecule type" value="Genomic_DNA"/>
</dbReference>
<reference evidence="1" key="2">
    <citation type="submission" date="2018-07" db="EMBL/GenBank/DDBJ databases">
        <authorList>
            <person name="Wan J."/>
            <person name="Li Y."/>
            <person name="Wang H."/>
            <person name="Tang L."/>
            <person name="Tan Q."/>
            <person name="Bao D."/>
            <person name="Yang R."/>
        </authorList>
    </citation>
    <scope>NUCLEOTIDE SEQUENCE</scope>
    <source>
        <strain evidence="1">V8</strain>
    </source>
</reference>
<dbReference type="AlphaFoldDB" id="A0A5H2QC92"/>
<dbReference type="RefSeq" id="YP_009704479.1">
    <property type="nucleotide sequence ID" value="NC_044971.1"/>
</dbReference>
<protein>
    <submittedName>
        <fullName evidence="1">Uncharacterized protein</fullName>
    </submittedName>
</protein>
<reference evidence="2" key="1">
    <citation type="submission" date="2018-07" db="EMBL/GenBank/DDBJ databases">
        <authorList>
            <person name="Wan J."/>
            <person name="Li Y."/>
            <person name="Wang H."/>
            <person name="Tang L."/>
            <person name="Li Z."/>
            <person name="Tan Q."/>
            <person name="Bao D."/>
            <person name="Yang R."/>
        </authorList>
    </citation>
    <scope>NUCLEOTIDE SEQUENCE</scope>
    <source>
        <strain evidence="2">V23</strain>
    </source>
</reference>
<gene>
    <name evidence="1" type="primary">orf101</name>
</gene>
<keyword evidence="1" id="KW-0496">Mitochondrion</keyword>
<dbReference type="GeneID" id="41954888"/>
<accession>A0A5H2QC92</accession>
<name>A0A5H2QC92_9AGAR</name>
<proteinExistence type="predicted"/>
<sequence length="101" mass="10544">MHWVLVCCCCRDTNTTPTIGGVDLAYATQTTPHHSKALLRTTKSLLVDSIGSTSLPPGTATSVPRKDLVTVKATPTASACVASIGCVAAARTRSVYRLSPD</sequence>
<evidence type="ECO:0000313" key="2">
    <source>
        <dbReference type="EMBL" id="AYD91399.1"/>
    </source>
</evidence>
<evidence type="ECO:0000313" key="1">
    <source>
        <dbReference type="EMBL" id="AYD91368.1"/>
    </source>
</evidence>
<dbReference type="EMBL" id="MH647061">
    <property type="protein sequence ID" value="AYD91399.1"/>
    <property type="molecule type" value="Genomic_DNA"/>
</dbReference>
<geneLocation type="mitochondrion" evidence="1"/>